<dbReference type="CDD" id="cd07016">
    <property type="entry name" value="S14_ClpP_1"/>
    <property type="match status" value="1"/>
</dbReference>
<dbReference type="GO" id="GO:0006508">
    <property type="term" value="P:proteolysis"/>
    <property type="evidence" value="ECO:0007669"/>
    <property type="project" value="UniProtKB-KW"/>
</dbReference>
<dbReference type="InterPro" id="IPR029045">
    <property type="entry name" value="ClpP/crotonase-like_dom_sf"/>
</dbReference>
<reference evidence="7 8" key="1">
    <citation type="submission" date="2019-02" db="EMBL/GenBank/DDBJ databases">
        <title>Comparative genomic analysis of the Hafnia genus genomes.</title>
        <authorList>
            <person name="Zhiqiu Y."/>
            <person name="Chao Y."/>
            <person name="Yuhui D."/>
            <person name="Di H."/>
            <person name="Bin L."/>
        </authorList>
    </citation>
    <scope>NUCLEOTIDE SEQUENCE [LARGE SCALE GENOMIC DNA]</scope>
    <source>
        <strain evidence="7 8">PCM_1210</strain>
    </source>
</reference>
<keyword evidence="3 7" id="KW-0645">Protease</keyword>
<evidence type="ECO:0000256" key="2">
    <source>
        <dbReference type="ARBA" id="ARBA00022490"/>
    </source>
</evidence>
<evidence type="ECO:0000313" key="8">
    <source>
        <dbReference type="Proteomes" id="UP000291600"/>
    </source>
</evidence>
<evidence type="ECO:0000256" key="6">
    <source>
        <dbReference type="RuleBase" id="RU003567"/>
    </source>
</evidence>
<name>A0ABD7Q4S2_HAFAL</name>
<keyword evidence="2" id="KW-0963">Cytoplasm</keyword>
<dbReference type="GO" id="GO:0008236">
    <property type="term" value="F:serine-type peptidase activity"/>
    <property type="evidence" value="ECO:0007669"/>
    <property type="project" value="UniProtKB-KW"/>
</dbReference>
<keyword evidence="4" id="KW-0378">Hydrolase</keyword>
<dbReference type="SUPFAM" id="SSF52096">
    <property type="entry name" value="ClpP/crotonase"/>
    <property type="match status" value="1"/>
</dbReference>
<keyword evidence="5" id="KW-0720">Serine protease</keyword>
<dbReference type="NCBIfam" id="NF045540">
    <property type="entry name" value="scaf_prot_MCP1"/>
    <property type="match status" value="1"/>
</dbReference>
<evidence type="ECO:0000313" key="7">
    <source>
        <dbReference type="EMBL" id="TBL66947.1"/>
    </source>
</evidence>
<dbReference type="PRINTS" id="PR00127">
    <property type="entry name" value="CLPPROTEASEP"/>
</dbReference>
<evidence type="ECO:0000256" key="5">
    <source>
        <dbReference type="ARBA" id="ARBA00022825"/>
    </source>
</evidence>
<protein>
    <recommendedName>
        <fullName evidence="6">ATP-dependent Clp protease proteolytic subunit</fullName>
    </recommendedName>
</protein>
<dbReference type="PANTHER" id="PTHR10381">
    <property type="entry name" value="ATP-DEPENDENT CLP PROTEASE PROTEOLYTIC SUBUNIT"/>
    <property type="match status" value="1"/>
</dbReference>
<dbReference type="Pfam" id="PF25209">
    <property type="entry name" value="Phage_capsid_4"/>
    <property type="match status" value="1"/>
</dbReference>
<gene>
    <name evidence="7" type="ORF">EYY96_16860</name>
</gene>
<dbReference type="Proteomes" id="UP000291600">
    <property type="component" value="Unassembled WGS sequence"/>
</dbReference>
<dbReference type="PANTHER" id="PTHR10381:SF70">
    <property type="entry name" value="ATP-DEPENDENT CLP PROTEASE PROTEOLYTIC SUBUNIT"/>
    <property type="match status" value="1"/>
</dbReference>
<proteinExistence type="inferred from homology"/>
<evidence type="ECO:0000256" key="3">
    <source>
        <dbReference type="ARBA" id="ARBA00022670"/>
    </source>
</evidence>
<dbReference type="InterPro" id="IPR001907">
    <property type="entry name" value="ClpP"/>
</dbReference>
<dbReference type="InterPro" id="IPR023562">
    <property type="entry name" value="ClpP/TepA"/>
</dbReference>
<comment type="caution">
    <text evidence="7">The sequence shown here is derived from an EMBL/GenBank/DDBJ whole genome shotgun (WGS) entry which is preliminary data.</text>
</comment>
<accession>A0ABD7Q4S2</accession>
<dbReference type="EMBL" id="SITJ01000076">
    <property type="protein sequence ID" value="TBL66947.1"/>
    <property type="molecule type" value="Genomic_DNA"/>
</dbReference>
<evidence type="ECO:0000256" key="4">
    <source>
        <dbReference type="ARBA" id="ARBA00022801"/>
    </source>
</evidence>
<dbReference type="Gene3D" id="3.90.226.10">
    <property type="entry name" value="2-enoyl-CoA Hydratase, Chain A, domain 1"/>
    <property type="match status" value="1"/>
</dbReference>
<dbReference type="AlphaFoldDB" id="A0ABD7Q4S2"/>
<evidence type="ECO:0000256" key="1">
    <source>
        <dbReference type="ARBA" id="ARBA00007039"/>
    </source>
</evidence>
<organism evidence="7 8">
    <name type="scientific">Hafnia alvei</name>
    <dbReference type="NCBI Taxonomy" id="569"/>
    <lineage>
        <taxon>Bacteria</taxon>
        <taxon>Pseudomonadati</taxon>
        <taxon>Pseudomonadota</taxon>
        <taxon>Gammaproteobacteria</taxon>
        <taxon>Enterobacterales</taxon>
        <taxon>Hafniaceae</taxon>
        <taxon>Hafnia</taxon>
    </lineage>
</organism>
<dbReference type="Pfam" id="PF00574">
    <property type="entry name" value="CLP_protease"/>
    <property type="match status" value="1"/>
</dbReference>
<comment type="similarity">
    <text evidence="1 6">Belongs to the peptidase S14 family.</text>
</comment>
<dbReference type="NCBIfam" id="NF045542">
    <property type="entry name" value="Clp_rel_HeadMat"/>
    <property type="match status" value="1"/>
</dbReference>
<sequence length="684" mass="72680">MGTLLKPQASNPTSSGNECWYQIKAAAKATDPVVIYLYDMIGYWGITAQAFLNDCRDAGVFEASAIELHIHSPGGDVMDGFAIFNSFSRLTGKIDIYVDGVAASMASVIVCLPGATVHMPENAWIMIHKPWGGVMGDSDEIREYAEWLDRNESLLLSAYERKTGLSRDEIAAMLKEETWLDGAMAIEKGFADVLEASLDAAASINTNKIKEFHNMPQQVTALITPRATTPNQAPQPVPPAAPVPAPVIDASVGSTVDINALASAIGQQMATANAARVTAVNAVFDAFPAFAALKAECVGDQTCSADAARNKLLSALASGTTPLAGQNAHIYAGNGNLIGDSVRASIMARAGYGEAQADNAYAGFTLRELARASLADRGIGLAGVAPMAMVGMAFTHTSSDFGNILMDVAHKAALLGWDEAEETFDRWTRKGTLTDFKVSNRVGLNSLAALRKVRDGAEYKYITVGDKGEQIALATYGDLFSLTRQTIINDDMDMLTRIPAAMGSAARATVGDLVYAVLTSNSKLSDGKPLFSADHNNLVSAAMDIDGLDTARKAMRLQKSGERALNIRPAYVLTPVALESRANQLIKSASVPGADANSGINNPIQNFAEVIAEPRLDLKNEKEFYLTAAQGRDTIEVAYLDGVDAPYIEQQNGFTIDGAAFKVRIDAGVAALDHRGLVKSTGSK</sequence>